<organism evidence="10 11">
    <name type="scientific">Hevea brasiliensis</name>
    <name type="common">Para rubber tree</name>
    <name type="synonym">Siphonia brasiliensis</name>
    <dbReference type="NCBI Taxonomy" id="3981"/>
    <lineage>
        <taxon>Eukaryota</taxon>
        <taxon>Viridiplantae</taxon>
        <taxon>Streptophyta</taxon>
        <taxon>Embryophyta</taxon>
        <taxon>Tracheophyta</taxon>
        <taxon>Spermatophyta</taxon>
        <taxon>Magnoliopsida</taxon>
        <taxon>eudicotyledons</taxon>
        <taxon>Gunneridae</taxon>
        <taxon>Pentapetalae</taxon>
        <taxon>rosids</taxon>
        <taxon>fabids</taxon>
        <taxon>Malpighiales</taxon>
        <taxon>Euphorbiaceae</taxon>
        <taxon>Crotonoideae</taxon>
        <taxon>Micrandreae</taxon>
        <taxon>Hevea</taxon>
    </lineage>
</organism>
<keyword evidence="4" id="KW-0812">Transmembrane</keyword>
<comment type="subcellular location">
    <subcellularLocation>
        <location evidence="1">Cell membrane</location>
        <topology evidence="1">Single-pass type I membrane protein</topology>
    </subcellularLocation>
</comment>
<dbReference type="InterPro" id="IPR003591">
    <property type="entry name" value="Leu-rich_rpt_typical-subtyp"/>
</dbReference>
<evidence type="ECO:0000256" key="7">
    <source>
        <dbReference type="ARBA" id="ARBA00023136"/>
    </source>
</evidence>
<dbReference type="InterPro" id="IPR032675">
    <property type="entry name" value="LRR_dom_sf"/>
</dbReference>
<keyword evidence="3" id="KW-0433">Leucine-rich repeat</keyword>
<dbReference type="SUPFAM" id="SSF52058">
    <property type="entry name" value="L domain-like"/>
    <property type="match status" value="2"/>
</dbReference>
<dbReference type="Gene3D" id="3.80.10.10">
    <property type="entry name" value="Ribonuclease Inhibitor"/>
    <property type="match status" value="3"/>
</dbReference>
<keyword evidence="8" id="KW-0325">Glycoprotein</keyword>
<keyword evidence="6" id="KW-1133">Transmembrane helix</keyword>
<evidence type="ECO:0000256" key="1">
    <source>
        <dbReference type="ARBA" id="ARBA00004251"/>
    </source>
</evidence>
<evidence type="ECO:0000256" key="4">
    <source>
        <dbReference type="ARBA" id="ARBA00022692"/>
    </source>
</evidence>
<evidence type="ECO:0000256" key="5">
    <source>
        <dbReference type="ARBA" id="ARBA00022737"/>
    </source>
</evidence>
<sequence>MKSDKSITIHVFSRKITRNICAAIKSLGFPVIVQKIKSLADKNPTMRIVILYLALPAFLLFLNCEGCNEEERDALFQIKNSINSPVGTAFSSWYGQDCCQWEGVECDESNSRVIRIIFQYLRTAQELKSEAWYPNATLFTQFKDLQELYLPGNRIGGFISSNALYKLKHLQKLDLQDNVIDNSSLCWGNIPTLHYVNLSRNKLQGYIPQCLCDSQSMTELILSHNELEGNIDGCLSNMTSLKHLSLSDNSFYGTFPSLLFHNLTNIESLDISNNRFKDVISFSIFANLSKLLYLDISYNPDLEIETESPSWSPSFSLNQLGLGGCNLNRRSGRNIPSFLSMQNHLQSLDLSYNSLFGSFPSWLPYNISSELWIRGNNLSGPFPKIGRNMSSQLATLDISDNNLFGLFPADIRSYFPHLARLNVSHNMFDGTIQSIGELSQLRYLDLSNNNFQGGIPHEIMSNSTYLEYLSLSRNNLQGKALPRNSSLPNLKWLYLDRNGFTGSFPDGVSKFSSLLFLEIHHNDLSGDLSISFPVLAQLRGLSLRRNRLKGSIPLQLCQMKHLHVLDLSENDLSGEIPTCLDNITSLTEESSSTDFNLRGSSSFVDLTIRGSLYCYRGSILNYLYAIDFSRNKLTGTIPIQVAELKMIRFLNMSNNLLTGQIPASLGKLKILERLDLSHNAFFGNIPSELIVLDFLEVFNVSFNNLTGPTPLVAQFSTFDDSSYLGNPNLCGPLLKKECNMSVEKSQGKRSKKTLAEIMESSILIFVVHIFLLCLVQKE</sequence>
<reference evidence="10" key="1">
    <citation type="journal article" date="2023" name="Plant Biotechnol. J.">
        <title>Chromosome-level wild Hevea brasiliensis genome provides new tools for genomic-assisted breeding and valuable loci to elevate rubber yield.</title>
        <authorList>
            <person name="Cheng H."/>
            <person name="Song X."/>
            <person name="Hu Y."/>
            <person name="Wu T."/>
            <person name="Yang Q."/>
            <person name="An Z."/>
            <person name="Feng S."/>
            <person name="Deng Z."/>
            <person name="Wu W."/>
            <person name="Zeng X."/>
            <person name="Tu M."/>
            <person name="Wang X."/>
            <person name="Huang H."/>
        </authorList>
    </citation>
    <scope>NUCLEOTIDE SEQUENCE</scope>
    <source>
        <strain evidence="10">MT/VB/25A 57/8</strain>
    </source>
</reference>
<dbReference type="PANTHER" id="PTHR48062">
    <property type="entry name" value="RECEPTOR-LIKE PROTEIN 14"/>
    <property type="match status" value="1"/>
</dbReference>
<dbReference type="Pfam" id="PF00560">
    <property type="entry name" value="LRR_1"/>
    <property type="match status" value="5"/>
</dbReference>
<evidence type="ECO:0000256" key="6">
    <source>
        <dbReference type="ARBA" id="ARBA00022989"/>
    </source>
</evidence>
<dbReference type="EMBL" id="JARPOI010000001">
    <property type="protein sequence ID" value="KAJ9188871.1"/>
    <property type="molecule type" value="Genomic_DNA"/>
</dbReference>
<dbReference type="Pfam" id="PF13516">
    <property type="entry name" value="LRR_6"/>
    <property type="match status" value="1"/>
</dbReference>
<comment type="caution">
    <text evidence="10">The sequence shown here is derived from an EMBL/GenBank/DDBJ whole genome shotgun (WGS) entry which is preliminary data.</text>
</comment>
<dbReference type="PANTHER" id="PTHR48062:SF39">
    <property type="entry name" value="LEUCINE-RICH REPEAT-CONTAINING N-TERMINAL PLANT-TYPE DOMAIN-CONTAINING PROTEIN"/>
    <property type="match status" value="1"/>
</dbReference>
<accession>A0ABQ9NB70</accession>
<dbReference type="SMART" id="SM00369">
    <property type="entry name" value="LRR_TYP"/>
    <property type="match status" value="7"/>
</dbReference>
<proteinExistence type="inferred from homology"/>
<evidence type="ECO:0000256" key="8">
    <source>
        <dbReference type="ARBA" id="ARBA00023180"/>
    </source>
</evidence>
<evidence type="ECO:0000256" key="2">
    <source>
        <dbReference type="ARBA" id="ARBA00009592"/>
    </source>
</evidence>
<evidence type="ECO:0000259" key="9">
    <source>
        <dbReference type="Pfam" id="PF08263"/>
    </source>
</evidence>
<name>A0ABQ9NB70_HEVBR</name>
<comment type="similarity">
    <text evidence="2">Belongs to the RLP family.</text>
</comment>
<feature type="domain" description="Leucine-rich repeat-containing N-terminal plant-type" evidence="9">
    <location>
        <begin position="69"/>
        <end position="107"/>
    </location>
</feature>
<dbReference type="InterPro" id="IPR001611">
    <property type="entry name" value="Leu-rich_rpt"/>
</dbReference>
<evidence type="ECO:0000313" key="11">
    <source>
        <dbReference type="Proteomes" id="UP001174677"/>
    </source>
</evidence>
<keyword evidence="11" id="KW-1185">Reference proteome</keyword>
<evidence type="ECO:0000256" key="3">
    <source>
        <dbReference type="ARBA" id="ARBA00022614"/>
    </source>
</evidence>
<gene>
    <name evidence="10" type="ORF">P3X46_000227</name>
</gene>
<protein>
    <recommendedName>
        <fullName evidence="9">Leucine-rich repeat-containing N-terminal plant-type domain-containing protein</fullName>
    </recommendedName>
</protein>
<dbReference type="Proteomes" id="UP001174677">
    <property type="component" value="Chromosome 1"/>
</dbReference>
<dbReference type="Pfam" id="PF13855">
    <property type="entry name" value="LRR_8"/>
    <property type="match status" value="1"/>
</dbReference>
<keyword evidence="7" id="KW-0472">Membrane</keyword>
<dbReference type="InterPro" id="IPR013210">
    <property type="entry name" value="LRR_N_plant-typ"/>
</dbReference>
<dbReference type="InterPro" id="IPR051502">
    <property type="entry name" value="RLP_Defense_Trigger"/>
</dbReference>
<evidence type="ECO:0000313" key="10">
    <source>
        <dbReference type="EMBL" id="KAJ9188871.1"/>
    </source>
</evidence>
<keyword evidence="5" id="KW-0677">Repeat</keyword>
<dbReference type="Pfam" id="PF08263">
    <property type="entry name" value="LRRNT_2"/>
    <property type="match status" value="1"/>
</dbReference>